<dbReference type="EMBL" id="JBHUDX010000011">
    <property type="protein sequence ID" value="MFD1657546.1"/>
    <property type="molecule type" value="Genomic_DNA"/>
</dbReference>
<feature type="compositionally biased region" description="Pro residues" evidence="1">
    <location>
        <begin position="107"/>
        <end position="152"/>
    </location>
</feature>
<organism evidence="2 3">
    <name type="scientific">Streptomyces caeni</name>
    <dbReference type="NCBI Taxonomy" id="2307231"/>
    <lineage>
        <taxon>Bacteria</taxon>
        <taxon>Bacillati</taxon>
        <taxon>Actinomycetota</taxon>
        <taxon>Actinomycetes</taxon>
        <taxon>Kitasatosporales</taxon>
        <taxon>Streptomycetaceae</taxon>
        <taxon>Streptomyces</taxon>
    </lineage>
</organism>
<protein>
    <submittedName>
        <fullName evidence="2">GNAT family N-acetyltransferase</fullName>
        <ecNumber evidence="2">2.3.-.-</ecNumber>
    </submittedName>
</protein>
<evidence type="ECO:0000256" key="1">
    <source>
        <dbReference type="SAM" id="MobiDB-lite"/>
    </source>
</evidence>
<feature type="region of interest" description="Disordered" evidence="1">
    <location>
        <begin position="93"/>
        <end position="159"/>
    </location>
</feature>
<dbReference type="RefSeq" id="WP_381078812.1">
    <property type="nucleotide sequence ID" value="NZ_JBHUDX010000011.1"/>
</dbReference>
<dbReference type="SUPFAM" id="SSF55729">
    <property type="entry name" value="Acyl-CoA N-acyltransferases (Nat)"/>
    <property type="match status" value="1"/>
</dbReference>
<keyword evidence="3" id="KW-1185">Reference proteome</keyword>
<name>A0ABW4ILV9_9ACTN</name>
<reference evidence="3" key="1">
    <citation type="journal article" date="2019" name="Int. J. Syst. Evol. Microbiol.">
        <title>The Global Catalogue of Microorganisms (GCM) 10K type strain sequencing project: providing services to taxonomists for standard genome sequencing and annotation.</title>
        <authorList>
            <consortium name="The Broad Institute Genomics Platform"/>
            <consortium name="The Broad Institute Genome Sequencing Center for Infectious Disease"/>
            <person name="Wu L."/>
            <person name="Ma J."/>
        </authorList>
    </citation>
    <scope>NUCLEOTIDE SEQUENCE [LARGE SCALE GENOMIC DNA]</scope>
    <source>
        <strain evidence="3">CGMCC 1.12470</strain>
    </source>
</reference>
<keyword evidence="2" id="KW-0808">Transferase</keyword>
<dbReference type="EC" id="2.3.-.-" evidence="2"/>
<feature type="region of interest" description="Disordered" evidence="1">
    <location>
        <begin position="45"/>
        <end position="78"/>
    </location>
</feature>
<evidence type="ECO:0000313" key="2">
    <source>
        <dbReference type="EMBL" id="MFD1657546.1"/>
    </source>
</evidence>
<proteinExistence type="predicted"/>
<comment type="caution">
    <text evidence="2">The sequence shown here is derived from an EMBL/GenBank/DDBJ whole genome shotgun (WGS) entry which is preliminary data.</text>
</comment>
<dbReference type="Proteomes" id="UP001597261">
    <property type="component" value="Unassembled WGS sequence"/>
</dbReference>
<dbReference type="PANTHER" id="PTHR43610:SF1">
    <property type="entry name" value="N-ACETYLTRANSFERASE DOMAIN-CONTAINING PROTEIN"/>
    <property type="match status" value="1"/>
</dbReference>
<dbReference type="PANTHER" id="PTHR43610">
    <property type="entry name" value="BLL6696 PROTEIN"/>
    <property type="match status" value="1"/>
</dbReference>
<keyword evidence="2" id="KW-0012">Acyltransferase</keyword>
<sequence length="241" mass="25464">MGFHDAGPQRALAQGCDPAHDIRDSFQAVLNALESARADLQAMDGLQDAGSPAPGPEGMVPAAPRGAPPPVADPPRTGGAARALLDAVVEPLWSRGGRQGPGGRPEPFAPPRPFAPPQPFAPPEPFVPPQPFTPPHAFTPPEPSAPPHPFAPPLAAGPATAESKPLLLTHAFEDLGRGRVQLKADHRNQCSQAAVAGLGAHREGVPRRHRRRPDGTRRDTVHFLLLAHEWPVAKEHLAARP</sequence>
<dbReference type="GO" id="GO:0016746">
    <property type="term" value="F:acyltransferase activity"/>
    <property type="evidence" value="ECO:0007669"/>
    <property type="project" value="UniProtKB-KW"/>
</dbReference>
<gene>
    <name evidence="2" type="ORF">ACFSL4_04710</name>
</gene>
<dbReference type="Gene3D" id="3.40.630.30">
    <property type="match status" value="1"/>
</dbReference>
<accession>A0ABW4ILV9</accession>
<evidence type="ECO:0000313" key="3">
    <source>
        <dbReference type="Proteomes" id="UP001597261"/>
    </source>
</evidence>
<dbReference type="InterPro" id="IPR016181">
    <property type="entry name" value="Acyl_CoA_acyltransferase"/>
</dbReference>